<dbReference type="Pfam" id="PF20222">
    <property type="entry name" value="DUF6581"/>
    <property type="match status" value="1"/>
</dbReference>
<dbReference type="GO" id="GO:0042791">
    <property type="term" value="P:5S class rRNA transcription by RNA polymerase III"/>
    <property type="evidence" value="ECO:0007669"/>
    <property type="project" value="TreeGrafter"/>
</dbReference>
<dbReference type="InterPro" id="IPR007309">
    <property type="entry name" value="TFIIIC_Bblock-bd"/>
</dbReference>
<dbReference type="GO" id="GO:0003677">
    <property type="term" value="F:DNA binding"/>
    <property type="evidence" value="ECO:0007669"/>
    <property type="project" value="UniProtKB-KW"/>
</dbReference>
<evidence type="ECO:0000256" key="3">
    <source>
        <dbReference type="ARBA" id="ARBA00023125"/>
    </source>
</evidence>
<keyword evidence="3" id="KW-0238">DNA-binding</keyword>
<feature type="region of interest" description="Disordered" evidence="6">
    <location>
        <begin position="82"/>
        <end position="106"/>
    </location>
</feature>
<evidence type="ECO:0000259" key="8">
    <source>
        <dbReference type="Pfam" id="PF20222"/>
    </source>
</evidence>
<dbReference type="Proteomes" id="UP000011976">
    <property type="component" value="Unassembled WGS sequence"/>
</dbReference>
<dbReference type="STRING" id="1151754.M9LSX8"/>
<dbReference type="PANTHER" id="PTHR15180:SF1">
    <property type="entry name" value="GENERAL TRANSCRIPTION FACTOR 3C POLYPEPTIDE 1"/>
    <property type="match status" value="1"/>
</dbReference>
<feature type="region of interest" description="Disordered" evidence="6">
    <location>
        <begin position="598"/>
        <end position="734"/>
    </location>
</feature>
<feature type="region of interest" description="Disordered" evidence="6">
    <location>
        <begin position="270"/>
        <end position="297"/>
    </location>
</feature>
<dbReference type="EMBL" id="DF196769">
    <property type="protein sequence ID" value="GAC71494.1"/>
    <property type="molecule type" value="Genomic_DNA"/>
</dbReference>
<dbReference type="GO" id="GO:0005634">
    <property type="term" value="C:nucleus"/>
    <property type="evidence" value="ECO:0007669"/>
    <property type="project" value="UniProtKB-SubCell"/>
</dbReference>
<dbReference type="InterPro" id="IPR046488">
    <property type="entry name" value="Sfc3/Tfc3_C"/>
</dbReference>
<name>M9LSX8_PSEA3</name>
<comment type="subcellular location">
    <subcellularLocation>
        <location evidence="1">Nucleus</location>
    </subcellularLocation>
</comment>
<feature type="compositionally biased region" description="Polar residues" evidence="6">
    <location>
        <begin position="783"/>
        <end position="792"/>
    </location>
</feature>
<accession>M9LSX8</accession>
<evidence type="ECO:0000259" key="7">
    <source>
        <dbReference type="Pfam" id="PF04182"/>
    </source>
</evidence>
<reference evidence="10" key="1">
    <citation type="journal article" date="2013" name="Genome Announc.">
        <title>Genome sequence of the basidiomycetous yeast Pseudozyma antarctica T-34, a producer of the glycolipid biosurfactants mannosylerythritol lipids.</title>
        <authorList>
            <person name="Morita T."/>
            <person name="Koike H."/>
            <person name="Koyama Y."/>
            <person name="Hagiwara H."/>
            <person name="Ito E."/>
            <person name="Fukuoka T."/>
            <person name="Imura T."/>
            <person name="Machida M."/>
            <person name="Kitamoto D."/>
        </authorList>
    </citation>
    <scope>NUCLEOTIDE SEQUENCE [LARGE SCALE GENOMIC DNA]</scope>
    <source>
        <strain evidence="10">T-34</strain>
    </source>
</reference>
<keyword evidence="5" id="KW-0539">Nucleus</keyword>
<feature type="domain" description="B-block binding subunit of TFIIIC" evidence="7">
    <location>
        <begin position="161"/>
        <end position="227"/>
    </location>
</feature>
<evidence type="ECO:0000256" key="5">
    <source>
        <dbReference type="ARBA" id="ARBA00023242"/>
    </source>
</evidence>
<evidence type="ECO:0000256" key="6">
    <source>
        <dbReference type="SAM" id="MobiDB-lite"/>
    </source>
</evidence>
<dbReference type="OrthoDB" id="68020at2759"/>
<feature type="compositionally biased region" description="Basic and acidic residues" evidence="6">
    <location>
        <begin position="602"/>
        <end position="611"/>
    </location>
</feature>
<feature type="compositionally biased region" description="Low complexity" evidence="6">
    <location>
        <begin position="650"/>
        <end position="663"/>
    </location>
</feature>
<feature type="domain" description="Transcription factor tau subunit sfc3/Tfc3 C-terminal" evidence="8">
    <location>
        <begin position="1511"/>
        <end position="1906"/>
    </location>
</feature>
<proteinExistence type="predicted"/>
<dbReference type="GO" id="GO:0000127">
    <property type="term" value="C:transcription factor TFIIIC complex"/>
    <property type="evidence" value="ECO:0007669"/>
    <property type="project" value="InterPro"/>
</dbReference>
<dbReference type="PANTHER" id="PTHR15180">
    <property type="entry name" value="GENERAL TRANSCRIPTION FACTOR 3C POLYPEPTIDE 1"/>
    <property type="match status" value="1"/>
</dbReference>
<protein>
    <submittedName>
        <fullName evidence="9">Uncharacterized protein</fullName>
    </submittedName>
</protein>
<keyword evidence="2" id="KW-0597">Phosphoprotein</keyword>
<feature type="region of interest" description="Disordered" evidence="6">
    <location>
        <begin position="756"/>
        <end position="800"/>
    </location>
</feature>
<sequence>MIDELVHHCINEIGLDGEAGTEINRLTSFICQFHADHTSRSQLPDQLVDASYLSFVFRQLIAHPDVNVGLFVAGVPQREGARTGITKRKASAPNTPTTKRESQHQPVAPEYDWVETLDPSLAEHHDLPQLQSAHGDRLRLVLQPAAIKRQLVGADDIFLPPSAYNVLQIICRSRQTPVLSTDIGSAIHTDQKTVYYICKRLTDPGLIVKIKARETGTTASYFIAARFQDSCDLLIQQRNAEITTDSHQSDIASEPMLPLLTDLASSSRLTTPQVDIPSNQPDVDADSDQEEAQPASGPIITVKDEESQAIQLADIQGQGNAQVHLQTLAPTFQHVDPEKARLWMSSRPELVRFRIYLLCNSTNSKITKRHGLVHRINIAYNLSLKRIFTNVLEHAIVDGFLEVVQLLIASTGRTSRGLRMTHKGLEEMQSMLQGDFDDPASLEEQQRARKLNAALQQDLDRFESRLPRELTLERWMYEEVARAGPSGRTAAQLMAKLNAAGHFSRVIEQIILRAEDADGEPSMNDLRIRTFHEHSLRIRSSKLFSNHAWVLQSANDGYLEQQDRDRLALAGGPSCFHQQSTAWDEPAQINQLVASFSQEIATPDKRLEPPRRGRPPKRRAEPDLNTPPKKRGRPRKNPVPVDSAEPSPLAADANNDAIASSRATPLPTAGIEQTPELSDTPMERATSTLEAVEHSVEPADEFRPEPAVPDSPAAGAAKRRERRLVQEQSARRPTSLLATAPVVRPSTMHIDEAAEARPADAAEAPQHEAERDSQMVAHEDHPNPTTSMSEGNLGNVADLLSNPTRPKIEAEWGSVATPASKSVFEAGSTPTTSDRKKRTNLTQLRSAHALVQCIREAGGAMDALLIPEQLSSFVERHGFTSEAQLVNLRDKKVRDKAIAAAVNNDLLRRTYVRIDRPSASHPRRQIIYLPDLPQQTLHAYCDAVKTERQGWFDTKASITTLTNVIDSVEVGSMDALHVDKPWHQSEPMRLADLPADMAQLAPLRQPFRDVTSVHRQHLGFLSGEMLRLKAFHHACAHFLRLRASTSEVPGAVSGDGATLPLSFFWTDAPLDLYLGLVAVRQMSEPIEQMALDPNVRRLPMHALPEGLATALGLANGVPVDVKVALYSLASQLSKLGVLDIHPASHDAQEQLDTPSGDPVSFSVSVQPRARVARYNWLAEEAEKPLVEVLDVGLDADKINRFWARMQASCLSPNRSKALLAHDDAQEGSEGLTAGTAVHDLRPGDNVDPFKTLPEELMFALRANKSWRPFHQLRPSQIKFFRRIDVHDCASASQEHIDRLAYATLVPQSVVRAVLEHRARAAQEPEDPDVPPHQSRPRFTWPLRLSTVSLPTNVYRPIAAAASVKRKKTQAEREKQGRMTTLAKARQLRQRRDEQFQALLEQAFAEAPSAHALRPKIETALGVIRKKFVAGDVRFDADAAHKAIVRAIRSATGVRLMPAARAAPAARQRRRARQTSSDHEADAGEADNKATGGGVARRDRRGRRNVDQVNFWTPARKELLRDAAVILRVRDEVRGRSDWTALLQVIEPEERTKTRSVIMAQWRSQYQRMRTLYGEEAYLAALESRWVPVYLAARQEGTLQDADFPSATNFDLVAQIELLRSSIDKNEVQRSLTKPTARHALPAVLTEASDFTASWKEDLVEEPVERRFEAFFSTEVGVTSRRLEKLLGTALGSEQADSPTQRDASIEELMAECAVRIVVATSSAETDVDAASGSTEHVVDEAIKADFCSSVGDARIEAAISRMLDAKLLRAVSSDPALRRRPGTNFVLGDEMQKLVADGSARFILGAGDLEASVTHRRWAWEELCAAEEGMYVQPVETDGEAAAMMVLMEMGAVEAHVETGAFEALRQNAAFNARVLNDEDLESLIHVRAGAGALRVLERAVLTLPPIPSDSVLDWLDSADLRTEWNAQCEGAPDVGAYARTLLDAGPVGLALPDLAYSAVPRLVAGSRPLAFFSPLSAQPVLVASVYVHAYTLHAPSRTLPHAWTTLHPTPHPTSTRIWRSLLEHCLALVRQRPGMSFSALARRFEPRTGAPAVSAADVWLAITALCDAQAVVAQHDLSLHVHPSRPLAAFKA</sequence>
<dbReference type="InterPro" id="IPR044210">
    <property type="entry name" value="Tfc3-like"/>
</dbReference>
<evidence type="ECO:0000256" key="4">
    <source>
        <dbReference type="ARBA" id="ARBA00023163"/>
    </source>
</evidence>
<keyword evidence="4" id="KW-0804">Transcription</keyword>
<evidence type="ECO:0000256" key="1">
    <source>
        <dbReference type="ARBA" id="ARBA00004123"/>
    </source>
</evidence>
<feature type="compositionally biased region" description="Basic and acidic residues" evidence="6">
    <location>
        <begin position="691"/>
        <end position="704"/>
    </location>
</feature>
<feature type="compositionally biased region" description="Basic and acidic residues" evidence="6">
    <location>
        <begin position="1475"/>
        <end position="1487"/>
    </location>
</feature>
<evidence type="ECO:0000256" key="2">
    <source>
        <dbReference type="ARBA" id="ARBA00022553"/>
    </source>
</evidence>
<evidence type="ECO:0000313" key="10">
    <source>
        <dbReference type="Proteomes" id="UP000011976"/>
    </source>
</evidence>
<gene>
    <name evidence="9" type="ORF">PANT_3d00065</name>
</gene>
<feature type="compositionally biased region" description="Basic and acidic residues" evidence="6">
    <location>
        <begin position="756"/>
        <end position="782"/>
    </location>
</feature>
<feature type="compositionally biased region" description="Polar residues" evidence="6">
    <location>
        <begin position="270"/>
        <end position="281"/>
    </location>
</feature>
<dbReference type="GO" id="GO:0006384">
    <property type="term" value="P:transcription initiation at RNA polymerase III promoter"/>
    <property type="evidence" value="ECO:0007669"/>
    <property type="project" value="InterPro"/>
</dbReference>
<evidence type="ECO:0000313" key="9">
    <source>
        <dbReference type="EMBL" id="GAC71494.1"/>
    </source>
</evidence>
<feature type="region of interest" description="Disordered" evidence="6">
    <location>
        <begin position="1457"/>
        <end position="1499"/>
    </location>
</feature>
<dbReference type="Pfam" id="PF04182">
    <property type="entry name" value="B-block_TFIIIC"/>
    <property type="match status" value="1"/>
</dbReference>
<organism evidence="9 10">
    <name type="scientific">Pseudozyma antarctica (strain T-34)</name>
    <name type="common">Yeast</name>
    <name type="synonym">Candida antarctica</name>
    <dbReference type="NCBI Taxonomy" id="1151754"/>
    <lineage>
        <taxon>Eukaryota</taxon>
        <taxon>Fungi</taxon>
        <taxon>Dikarya</taxon>
        <taxon>Basidiomycota</taxon>
        <taxon>Ustilaginomycotina</taxon>
        <taxon>Ustilaginomycetes</taxon>
        <taxon>Ustilaginales</taxon>
        <taxon>Ustilaginaceae</taxon>
        <taxon>Moesziomyces</taxon>
    </lineage>
</organism>